<dbReference type="InterPro" id="IPR054351">
    <property type="entry name" value="NADH_UbQ_OxRdtase_ferredoxin"/>
</dbReference>
<keyword evidence="7" id="KW-1278">Translocase</keyword>
<evidence type="ECO:0000313" key="18">
    <source>
        <dbReference type="EMBL" id="MFD1001299.1"/>
    </source>
</evidence>
<comment type="caution">
    <text evidence="18">The sequence shown here is derived from an EMBL/GenBank/DDBJ whole genome shotgun (WGS) entry which is preliminary data.</text>
</comment>
<keyword evidence="4" id="KW-0001">2Fe-2S</keyword>
<gene>
    <name evidence="18" type="primary">nuoG</name>
    <name evidence="18" type="ORF">ACFQ21_18360</name>
</gene>
<feature type="domain" description="2Fe-2S ferredoxin-type" evidence="15">
    <location>
        <begin position="1"/>
        <end position="82"/>
    </location>
</feature>
<dbReference type="InterPro" id="IPR009010">
    <property type="entry name" value="Asp_de-COase-like_dom_sf"/>
</dbReference>
<keyword evidence="8" id="KW-0408">Iron</keyword>
<feature type="domain" description="4Fe-4S His(Cys)3-ligated-type" evidence="17">
    <location>
        <begin position="82"/>
        <end position="121"/>
    </location>
</feature>
<comment type="cofactor">
    <cofactor evidence="12">
        <name>[2Fe-2S] cluster</name>
        <dbReference type="ChEBI" id="CHEBI:190135"/>
    </cofactor>
</comment>
<evidence type="ECO:0000259" key="15">
    <source>
        <dbReference type="PROSITE" id="PS51085"/>
    </source>
</evidence>
<dbReference type="SUPFAM" id="SSF54292">
    <property type="entry name" value="2Fe-2S ferredoxin-like"/>
    <property type="match status" value="1"/>
</dbReference>
<dbReference type="PROSITE" id="PS51085">
    <property type="entry name" value="2FE2S_FER_2"/>
    <property type="match status" value="1"/>
</dbReference>
<dbReference type="InterPro" id="IPR001041">
    <property type="entry name" value="2Fe-2S_ferredoxin-type"/>
</dbReference>
<evidence type="ECO:0000256" key="10">
    <source>
        <dbReference type="ARBA" id="ARBA00023027"/>
    </source>
</evidence>
<dbReference type="InterPro" id="IPR050123">
    <property type="entry name" value="Prok_molybdopt-oxidoreductase"/>
</dbReference>
<evidence type="ECO:0000259" key="17">
    <source>
        <dbReference type="PROSITE" id="PS51839"/>
    </source>
</evidence>
<dbReference type="InterPro" id="IPR006963">
    <property type="entry name" value="Mopterin_OxRdtase_4Fe-4S_dom"/>
</dbReference>
<proteinExistence type="inferred from homology"/>
<dbReference type="InterPro" id="IPR000283">
    <property type="entry name" value="NADH_UbQ_OxRdtase_75kDa_su_CS"/>
</dbReference>
<keyword evidence="19" id="KW-1185">Reference proteome</keyword>
<keyword evidence="5" id="KW-0874">Quinone</keyword>
<feature type="domain" description="4Fe-4S Mo/W bis-MGD-type" evidence="16">
    <location>
        <begin position="220"/>
        <end position="276"/>
    </location>
</feature>
<evidence type="ECO:0000256" key="7">
    <source>
        <dbReference type="ARBA" id="ARBA00022967"/>
    </source>
</evidence>
<keyword evidence="3" id="KW-0004">4Fe-4S</keyword>
<dbReference type="Pfam" id="PF13510">
    <property type="entry name" value="Fer2_4"/>
    <property type="match status" value="1"/>
</dbReference>
<dbReference type="InterPro" id="IPR006656">
    <property type="entry name" value="Mopterin_OxRdtase"/>
</dbReference>
<dbReference type="Gene3D" id="3.40.50.740">
    <property type="match status" value="1"/>
</dbReference>
<protein>
    <submittedName>
        <fullName evidence="18">NADH-quinone oxidoreductase subunit NuoG</fullName>
    </submittedName>
</protein>
<keyword evidence="10" id="KW-0520">NAD</keyword>
<dbReference type="Pfam" id="PF10588">
    <property type="entry name" value="NADH-G_4Fe-4S_3"/>
    <property type="match status" value="1"/>
</dbReference>
<dbReference type="Pfam" id="PF22117">
    <property type="entry name" value="Fer4_Nqo3"/>
    <property type="match status" value="1"/>
</dbReference>
<dbReference type="SUPFAM" id="SSF53706">
    <property type="entry name" value="Formate dehydrogenase/DMSO reductase, domains 1-3"/>
    <property type="match status" value="1"/>
</dbReference>
<dbReference type="Pfam" id="PF04879">
    <property type="entry name" value="Molybdop_Fe4S4"/>
    <property type="match status" value="1"/>
</dbReference>
<evidence type="ECO:0000256" key="6">
    <source>
        <dbReference type="ARBA" id="ARBA00022723"/>
    </source>
</evidence>
<dbReference type="RefSeq" id="WP_377580845.1">
    <property type="nucleotide sequence ID" value="NZ_JBHTKA010000007.1"/>
</dbReference>
<dbReference type="PROSITE" id="PS51839">
    <property type="entry name" value="4FE4S_HC3"/>
    <property type="match status" value="1"/>
</dbReference>
<evidence type="ECO:0000256" key="11">
    <source>
        <dbReference type="ARBA" id="ARBA00023075"/>
    </source>
</evidence>
<evidence type="ECO:0000259" key="16">
    <source>
        <dbReference type="PROSITE" id="PS51669"/>
    </source>
</evidence>
<dbReference type="Gene3D" id="3.10.20.740">
    <property type="match status" value="1"/>
</dbReference>
<keyword evidence="9" id="KW-0411">Iron-sulfur</keyword>
<comment type="similarity">
    <text evidence="2 14">Belongs to the complex I 75 kDa subunit family.</text>
</comment>
<evidence type="ECO:0000256" key="5">
    <source>
        <dbReference type="ARBA" id="ARBA00022719"/>
    </source>
</evidence>
<evidence type="ECO:0000256" key="13">
    <source>
        <dbReference type="ARBA" id="ARBA00047712"/>
    </source>
</evidence>
<evidence type="ECO:0000313" key="19">
    <source>
        <dbReference type="Proteomes" id="UP001597112"/>
    </source>
</evidence>
<dbReference type="Pfam" id="PF00384">
    <property type="entry name" value="Molybdopterin"/>
    <property type="match status" value="1"/>
</dbReference>
<dbReference type="PROSITE" id="PS00641">
    <property type="entry name" value="COMPLEX1_75K_1"/>
    <property type="match status" value="1"/>
</dbReference>
<dbReference type="SMART" id="SM00926">
    <property type="entry name" value="Molybdop_Fe4S4"/>
    <property type="match status" value="1"/>
</dbReference>
<evidence type="ECO:0000256" key="1">
    <source>
        <dbReference type="ARBA" id="ARBA00001966"/>
    </source>
</evidence>
<dbReference type="SUPFAM" id="SSF54862">
    <property type="entry name" value="4Fe-4S ferredoxins"/>
    <property type="match status" value="1"/>
</dbReference>
<dbReference type="PROSITE" id="PS00643">
    <property type="entry name" value="COMPLEX1_75K_3"/>
    <property type="match status" value="1"/>
</dbReference>
<dbReference type="InterPro" id="IPR010228">
    <property type="entry name" value="NADH_UbQ_OxRdtase_Gsu"/>
</dbReference>
<evidence type="ECO:0000256" key="4">
    <source>
        <dbReference type="ARBA" id="ARBA00022714"/>
    </source>
</evidence>
<dbReference type="InterPro" id="IPR036010">
    <property type="entry name" value="2Fe-2S_ferredoxin-like_sf"/>
</dbReference>
<dbReference type="CDD" id="cd02788">
    <property type="entry name" value="MopB_CT_NDH-1_NuoG2-N7"/>
    <property type="match status" value="1"/>
</dbReference>
<keyword evidence="11" id="KW-0830">Ubiquinone</keyword>
<comment type="catalytic activity">
    <reaction evidence="13">
        <text>a quinone + NADH + 5 H(+)(in) = a quinol + NAD(+) + 4 H(+)(out)</text>
        <dbReference type="Rhea" id="RHEA:57888"/>
        <dbReference type="ChEBI" id="CHEBI:15378"/>
        <dbReference type="ChEBI" id="CHEBI:24646"/>
        <dbReference type="ChEBI" id="CHEBI:57540"/>
        <dbReference type="ChEBI" id="CHEBI:57945"/>
        <dbReference type="ChEBI" id="CHEBI:132124"/>
    </reaction>
</comment>
<evidence type="ECO:0000256" key="3">
    <source>
        <dbReference type="ARBA" id="ARBA00022485"/>
    </source>
</evidence>
<dbReference type="CDD" id="cd02771">
    <property type="entry name" value="MopB_NDH-1_NuoG2-N7"/>
    <property type="match status" value="1"/>
</dbReference>
<dbReference type="EMBL" id="JBHTKA010000007">
    <property type="protein sequence ID" value="MFD1001299.1"/>
    <property type="molecule type" value="Genomic_DNA"/>
</dbReference>
<dbReference type="PROSITE" id="PS51669">
    <property type="entry name" value="4FE4S_MOW_BIS_MGD"/>
    <property type="match status" value="1"/>
</dbReference>
<dbReference type="SMART" id="SM00929">
    <property type="entry name" value="NADH-G_4Fe-4S_3"/>
    <property type="match status" value="1"/>
</dbReference>
<sequence>MVLFIDNKPYEVPAGKNLLETCLSLGLDVPYFCWHPAMGSVGACRQCAVKVYKDENDQKGRLVMSCMEPVVNNQRISVEDHEAKEFRGHVIEWLMTNHPHDCAVCDEGGSCHLQDMTVMTGHNYRNFRYKKRTYTNQYLGPFLNHEMNRCIQCYRCVRFYKDYAGGKDLDVFASKNNVYFGRAEDGVLENEFSGNLAEVCPTGVFTDKTLKQHYTRKWDLTMAPSVCQHCSIGCNTIAGERYGSLRMIANRYNGDVNGYFLCDRGRYGYEFVNAADRIRNPHIQQRETDRGTLLSTLSGLLNKPGVIGIGSPRASLQSNFVLKALVGEHNFYHGVSDTEHDLAELAVKILREGPVRTPSTKEVEEADAVFILGEDITNTAPILALAVRQSVQQQPAALAEKANIPLWNDAAVKGIVQDKKGPLFIATLTTTKLDELATATYRATPECIARLGFAVAHALDNTSPAVTDLSENMVVLAGQIAQALRAAKKPVIISGAGCESDAVMKAAANVAYALNKENSNTGLVYTMLECNSIGLAMMGGHRLHAAFNAVVNGHADTVIVLENDLYRHGRKSDVEAFLKACRNIIVLDHSVHATTQQADVVIPAGTFAESDGIVVNNEGRAQRFFQVYESKDMVCESWRWLLDIGAAANHARLSHWKNFEEITHAIATDEPLLKRIDAVTPPSQFRVAGQRIPREPHRYSGRTSMHANINVSEPKPPEDADSPLSYTMEGYRGMPPSSMIPFFWSPGWNSVQSVNKYQQEIGGELKGGDPGIRLLEPVADKTIKYFEGIPEAFKPLEDHLLIMPMHHIFGSDELSARSPSVAQRIPKPYILLSMDDAVALSLLENYMLTFYIGRYEYSLPVKVSNALPNGVAAVPYGLPEIPYTELPEWATTRSPKYLHTLTPTYTPKHLNT</sequence>
<evidence type="ECO:0000256" key="8">
    <source>
        <dbReference type="ARBA" id="ARBA00023004"/>
    </source>
</evidence>
<accession>A0ABW3K4W4</accession>
<evidence type="ECO:0000256" key="14">
    <source>
        <dbReference type="RuleBase" id="RU004523"/>
    </source>
</evidence>
<dbReference type="PANTHER" id="PTHR43105:SF10">
    <property type="entry name" value="NADH-QUINONE OXIDOREDUCTASE SUBUNIT G"/>
    <property type="match status" value="1"/>
</dbReference>
<dbReference type="Proteomes" id="UP001597112">
    <property type="component" value="Unassembled WGS sequence"/>
</dbReference>
<reference evidence="19" key="1">
    <citation type="journal article" date="2019" name="Int. J. Syst. Evol. Microbiol.">
        <title>The Global Catalogue of Microorganisms (GCM) 10K type strain sequencing project: providing services to taxonomists for standard genome sequencing and annotation.</title>
        <authorList>
            <consortium name="The Broad Institute Genomics Platform"/>
            <consortium name="The Broad Institute Genome Sequencing Center for Infectious Disease"/>
            <person name="Wu L."/>
            <person name="Ma J."/>
        </authorList>
    </citation>
    <scope>NUCLEOTIDE SEQUENCE [LARGE SCALE GENOMIC DNA]</scope>
    <source>
        <strain evidence="19">CCUG 58938</strain>
    </source>
</reference>
<evidence type="ECO:0000256" key="2">
    <source>
        <dbReference type="ARBA" id="ARBA00005404"/>
    </source>
</evidence>
<dbReference type="PANTHER" id="PTHR43105">
    <property type="entry name" value="RESPIRATORY NITRATE REDUCTASE"/>
    <property type="match status" value="1"/>
</dbReference>
<dbReference type="CDD" id="cd00207">
    <property type="entry name" value="fer2"/>
    <property type="match status" value="1"/>
</dbReference>
<comment type="cofactor">
    <cofactor evidence="1">
        <name>[4Fe-4S] cluster</name>
        <dbReference type="ChEBI" id="CHEBI:49883"/>
    </cofactor>
</comment>
<name>A0ABW3K4W4_9BACT</name>
<dbReference type="InterPro" id="IPR019574">
    <property type="entry name" value="NADH_UbQ_OxRdtase_Gsu_4Fe4S-bd"/>
</dbReference>
<evidence type="ECO:0000256" key="12">
    <source>
        <dbReference type="ARBA" id="ARBA00034078"/>
    </source>
</evidence>
<dbReference type="NCBIfam" id="TIGR01973">
    <property type="entry name" value="NuoG"/>
    <property type="match status" value="1"/>
</dbReference>
<dbReference type="SUPFAM" id="SSF50692">
    <property type="entry name" value="ADC-like"/>
    <property type="match status" value="1"/>
</dbReference>
<keyword evidence="6" id="KW-0479">Metal-binding</keyword>
<dbReference type="Gene3D" id="3.30.200.210">
    <property type="match status" value="1"/>
</dbReference>
<evidence type="ECO:0000256" key="9">
    <source>
        <dbReference type="ARBA" id="ARBA00023014"/>
    </source>
</evidence>
<organism evidence="18 19">
    <name type="scientific">Ohtaekwangia kribbensis</name>
    <dbReference type="NCBI Taxonomy" id="688913"/>
    <lineage>
        <taxon>Bacteria</taxon>
        <taxon>Pseudomonadati</taxon>
        <taxon>Bacteroidota</taxon>
        <taxon>Cytophagia</taxon>
        <taxon>Cytophagales</taxon>
        <taxon>Fulvivirgaceae</taxon>
        <taxon>Ohtaekwangia</taxon>
    </lineage>
</organism>